<dbReference type="GO" id="GO:0004553">
    <property type="term" value="F:hydrolase activity, hydrolyzing O-glycosyl compounds"/>
    <property type="evidence" value="ECO:0007669"/>
    <property type="project" value="InterPro"/>
</dbReference>
<gene>
    <name evidence="6" type="ORF">E5259_10240</name>
</gene>
<dbReference type="SUPFAM" id="SSF51445">
    <property type="entry name" value="(Trans)glycosidases"/>
    <property type="match status" value="1"/>
</dbReference>
<sequence length="794" mass="91161">MRDINAKNEAVIQGEYYRFTVLTPCLIRMEYSESGKFVDQATQTVVNRTFPVPQFRLEETDCELKIVTSKLRLTYNKKPFSSVGLKINISGNFPGILPVWHYGDAVCDLKGTARTLDGADGAIPLETGILSAQGFSLLDDGGTMLLDENGWIASREDPDGKDLYFFGYGRDYITCLKDFHILTGEVPLLPKYALGNWWSRYYKYTEKSYLKLMDRFAQEEIPFTVSVLDMDWHITDVDPKYGTGWTGYTWNSDMFPDPKRFMDKLHEKGLKVTLNVHPADGIRAFEDCYKPFADYMGVLAEQEDPIPFHPGDEKFMKGYFEYVHHPMEKQGVDFWWIDWQQGNNSGIEGLDPLWMLNHYHYEDSRRGGKRGLIFSRYAGPGSHRYPVGFSGDSVITWESLDFQPYFTATASNIGYGWWSHDIGGHMQGIKNDELAVRWLQFGVFSPIMRLHSTCNEFNGKEPWRYNPIAENIMKKYLRLRHKLIPYLYTMNLRANQESMPLIQPMYYHNPLQEEAYYVPNEYYFGSELIVCPITSPVDKRTGMAKFAAWLPDGIWVDFFTGVTYEGGRNVDFYRGIDKIPLLARRGSIVPLDGRETGNELTNTDILELHVFAGDSGEFCLWEDDSDAAEFDQNSWAKTKIQYHWGENARLTIHRAQGNLQVLPSKRAYRICLVGMKDGCAPKVLAGGRKLKGISSKYCAETGFTWIEIPEVDVTEDVILEMNQAAEGENQIVQRIFDFLNQAEIEFDLKTRIISVVRQLETGKKPVYVLGQLQAMDQLEELMGPLWEIITAFEE</sequence>
<dbReference type="CDD" id="cd06595">
    <property type="entry name" value="GH31_u1"/>
    <property type="match status" value="1"/>
</dbReference>
<dbReference type="InterPro" id="IPR013780">
    <property type="entry name" value="Glyco_hydro_b"/>
</dbReference>
<comment type="similarity">
    <text evidence="1 2">Belongs to the glycosyl hydrolase 31 family.</text>
</comment>
<feature type="domain" description="Glycosyl hydrolase family 31 C-terminal" evidence="5">
    <location>
        <begin position="499"/>
        <end position="589"/>
    </location>
</feature>
<dbReference type="Pfam" id="PF01055">
    <property type="entry name" value="Glyco_hydro_31_2nd"/>
    <property type="match status" value="1"/>
</dbReference>
<evidence type="ECO:0000256" key="2">
    <source>
        <dbReference type="RuleBase" id="RU361185"/>
    </source>
</evidence>
<dbReference type="Gene3D" id="3.20.20.80">
    <property type="entry name" value="Glycosidases"/>
    <property type="match status" value="1"/>
</dbReference>
<keyword evidence="2" id="KW-0326">Glycosidase</keyword>
<organism evidence="6 7">
    <name type="scientific">Blautia producta</name>
    <dbReference type="NCBI Taxonomy" id="33035"/>
    <lineage>
        <taxon>Bacteria</taxon>
        <taxon>Bacillati</taxon>
        <taxon>Bacillota</taxon>
        <taxon>Clostridia</taxon>
        <taxon>Lachnospirales</taxon>
        <taxon>Lachnospiraceae</taxon>
        <taxon>Blautia</taxon>
    </lineage>
</organism>
<dbReference type="Proteomes" id="UP000515789">
    <property type="component" value="Chromosome"/>
</dbReference>
<feature type="domain" description="DUF5110" evidence="4">
    <location>
        <begin position="606"/>
        <end position="674"/>
    </location>
</feature>
<dbReference type="InterPro" id="IPR017853">
    <property type="entry name" value="GH"/>
</dbReference>
<reference evidence="6 7" key="1">
    <citation type="submission" date="2019-04" db="EMBL/GenBank/DDBJ databases">
        <authorList>
            <person name="Schori C."/>
            <person name="Ahrens C."/>
        </authorList>
    </citation>
    <scope>NUCLEOTIDE SEQUENCE [LARGE SCALE GENOMIC DNA]</scope>
    <source>
        <strain evidence="6 7">DSM 2950</strain>
    </source>
</reference>
<dbReference type="InterPro" id="IPR051816">
    <property type="entry name" value="Glycosyl_Hydrolase_31"/>
</dbReference>
<dbReference type="Gene3D" id="2.60.40.1180">
    <property type="entry name" value="Golgi alpha-mannosidase II"/>
    <property type="match status" value="2"/>
</dbReference>
<dbReference type="InterPro" id="IPR000322">
    <property type="entry name" value="Glyco_hydro_31_TIM"/>
</dbReference>
<dbReference type="InterPro" id="IPR033403">
    <property type="entry name" value="DUF5110"/>
</dbReference>
<dbReference type="Pfam" id="PF21365">
    <property type="entry name" value="Glyco_hydro_31_3rd"/>
    <property type="match status" value="1"/>
</dbReference>
<dbReference type="SUPFAM" id="SSF51011">
    <property type="entry name" value="Glycosyl hydrolase domain"/>
    <property type="match status" value="1"/>
</dbReference>
<dbReference type="GeneID" id="75050419"/>
<proteinExistence type="inferred from homology"/>
<dbReference type="InterPro" id="IPR048395">
    <property type="entry name" value="Glyco_hydro_31_C"/>
</dbReference>
<keyword evidence="2" id="KW-0378">Hydrolase</keyword>
<dbReference type="GO" id="GO:0005975">
    <property type="term" value="P:carbohydrate metabolic process"/>
    <property type="evidence" value="ECO:0007669"/>
    <property type="project" value="InterPro"/>
</dbReference>
<dbReference type="EMBL" id="CP039126">
    <property type="protein sequence ID" value="QMW77939.1"/>
    <property type="molecule type" value="Genomic_DNA"/>
</dbReference>
<protein>
    <submittedName>
        <fullName evidence="6">DUF5110 domain-containing protein</fullName>
    </submittedName>
</protein>
<feature type="domain" description="Glycoside hydrolase family 31 TIM barrel" evidence="3">
    <location>
        <begin position="187"/>
        <end position="490"/>
    </location>
</feature>
<evidence type="ECO:0000259" key="3">
    <source>
        <dbReference type="Pfam" id="PF01055"/>
    </source>
</evidence>
<evidence type="ECO:0000259" key="5">
    <source>
        <dbReference type="Pfam" id="PF21365"/>
    </source>
</evidence>
<dbReference type="PANTHER" id="PTHR43863:SF2">
    <property type="entry name" value="MALTASE-GLUCOAMYLASE"/>
    <property type="match status" value="1"/>
</dbReference>
<accession>A0A7G5MTJ6</accession>
<evidence type="ECO:0000313" key="7">
    <source>
        <dbReference type="Proteomes" id="UP000515789"/>
    </source>
</evidence>
<evidence type="ECO:0000259" key="4">
    <source>
        <dbReference type="Pfam" id="PF17137"/>
    </source>
</evidence>
<evidence type="ECO:0000256" key="1">
    <source>
        <dbReference type="ARBA" id="ARBA00007806"/>
    </source>
</evidence>
<dbReference type="Pfam" id="PF17137">
    <property type="entry name" value="DUF5110"/>
    <property type="match status" value="1"/>
</dbReference>
<evidence type="ECO:0000313" key="6">
    <source>
        <dbReference type="EMBL" id="QMW77939.1"/>
    </source>
</evidence>
<dbReference type="RefSeq" id="WP_018597364.1">
    <property type="nucleotide sequence ID" value="NZ_AP031439.1"/>
</dbReference>
<dbReference type="AlphaFoldDB" id="A0A7G5MTJ6"/>
<name>A0A7G5MTJ6_9FIRM</name>
<dbReference type="PANTHER" id="PTHR43863">
    <property type="entry name" value="HYDROLASE, PUTATIVE (AFU_ORTHOLOGUE AFUA_1G03140)-RELATED"/>
    <property type="match status" value="1"/>
</dbReference>
<dbReference type="Gene3D" id="2.60.40.1760">
    <property type="entry name" value="glycosyl hydrolase (family 31)"/>
    <property type="match status" value="1"/>
</dbReference>